<comment type="caution">
    <text evidence="3">The sequence shown here is derived from an EMBL/GenBank/DDBJ whole genome shotgun (WGS) entry which is preliminary data.</text>
</comment>
<feature type="transmembrane region" description="Helical" evidence="2">
    <location>
        <begin position="246"/>
        <end position="266"/>
    </location>
</feature>
<organism evidence="3 4">
    <name type="scientific">Bifidobacterium bifidum</name>
    <dbReference type="NCBI Taxonomy" id="1681"/>
    <lineage>
        <taxon>Bacteria</taxon>
        <taxon>Bacillati</taxon>
        <taxon>Actinomycetota</taxon>
        <taxon>Actinomycetes</taxon>
        <taxon>Bifidobacteriales</taxon>
        <taxon>Bifidobacteriaceae</taxon>
        <taxon>Bifidobacterium</taxon>
    </lineage>
</organism>
<reference evidence="3 4" key="1">
    <citation type="submission" date="2016-01" db="EMBL/GenBank/DDBJ databases">
        <authorList>
            <person name="Oliw E.H."/>
        </authorList>
    </citation>
    <scope>NUCLEOTIDE SEQUENCE [LARGE SCALE GENOMIC DNA]</scope>
    <source>
        <strain evidence="3 4">MJR8628B</strain>
    </source>
</reference>
<keyword evidence="2" id="KW-0472">Membrane</keyword>
<feature type="transmembrane region" description="Helical" evidence="2">
    <location>
        <begin position="301"/>
        <end position="323"/>
    </location>
</feature>
<dbReference type="PATRIC" id="fig|1681.53.peg.958"/>
<dbReference type="PANTHER" id="PTHR34989:SF1">
    <property type="entry name" value="PROTEIN HDED"/>
    <property type="match status" value="1"/>
</dbReference>
<proteinExistence type="predicted"/>
<dbReference type="GO" id="GO:0005886">
    <property type="term" value="C:plasma membrane"/>
    <property type="evidence" value="ECO:0007669"/>
    <property type="project" value="TreeGrafter"/>
</dbReference>
<accession>A0A133KPR9</accession>
<feature type="transmembrane region" description="Helical" evidence="2">
    <location>
        <begin position="278"/>
        <end position="295"/>
    </location>
</feature>
<name>A0A133KPR9_BIFBI</name>
<dbReference type="EMBL" id="LRPO01000029">
    <property type="protein sequence ID" value="KWZ81507.1"/>
    <property type="molecule type" value="Genomic_DNA"/>
</dbReference>
<feature type="transmembrane region" description="Helical" evidence="2">
    <location>
        <begin position="161"/>
        <end position="180"/>
    </location>
</feature>
<feature type="transmembrane region" description="Helical" evidence="2">
    <location>
        <begin position="220"/>
        <end position="240"/>
    </location>
</feature>
<gene>
    <name evidence="3" type="ORF">HMPREF3196_00971</name>
</gene>
<feature type="region of interest" description="Disordered" evidence="1">
    <location>
        <begin position="18"/>
        <end position="139"/>
    </location>
</feature>
<dbReference type="InterPro" id="IPR005325">
    <property type="entry name" value="DUF308_memb"/>
</dbReference>
<evidence type="ECO:0000256" key="1">
    <source>
        <dbReference type="SAM" id="MobiDB-lite"/>
    </source>
</evidence>
<dbReference type="AlphaFoldDB" id="A0A133KPR9"/>
<feature type="compositionally biased region" description="Low complexity" evidence="1">
    <location>
        <begin position="109"/>
        <end position="132"/>
    </location>
</feature>
<keyword evidence="2" id="KW-0812">Transmembrane</keyword>
<dbReference type="Pfam" id="PF03729">
    <property type="entry name" value="DUF308"/>
    <property type="match status" value="2"/>
</dbReference>
<dbReference type="Proteomes" id="UP000070092">
    <property type="component" value="Unassembled WGS sequence"/>
</dbReference>
<evidence type="ECO:0000256" key="2">
    <source>
        <dbReference type="SAM" id="Phobius"/>
    </source>
</evidence>
<protein>
    <recommendedName>
        <fullName evidence="5">HdeD family acid-resistance protein</fullName>
    </recommendedName>
</protein>
<sequence>MVVTVTISKWPASDARTRLTAGRMNGEGVMMSTYDGGPFPHSDGHGDSGRGDGGQPGGNEQAGRAGEPEYGAYAPQGQPASQQYPYGGAPQDGTASGQYQTQPGTASDQPGRPYGQPYAYQPPFGQQQPGQQQGQGGWEDFSPFRLIEEMLPQKAKNAIRGLYGIIGVAAIVLGVALLIWPGKTLGVAAVALGIYFVVSGVIRIVSAIVTLGLPAGWRILDILIGIMLSVGGVLMLKNAALSGQALAVFITMVVGLGWMMEGVMALAESWRLPSSGWAVLYAIVSIIAGLVVLVSPVSSMLFLVIFCGCALIVMGVSSMVRAFKFGRPRRK</sequence>
<evidence type="ECO:0000313" key="3">
    <source>
        <dbReference type="EMBL" id="KWZ81507.1"/>
    </source>
</evidence>
<dbReference type="InterPro" id="IPR052712">
    <property type="entry name" value="Acid_resist_chaperone_HdeD"/>
</dbReference>
<keyword evidence="2" id="KW-1133">Transmembrane helix</keyword>
<evidence type="ECO:0008006" key="5">
    <source>
        <dbReference type="Google" id="ProtNLM"/>
    </source>
</evidence>
<evidence type="ECO:0000313" key="4">
    <source>
        <dbReference type="Proteomes" id="UP000070092"/>
    </source>
</evidence>
<feature type="transmembrane region" description="Helical" evidence="2">
    <location>
        <begin position="186"/>
        <end position="213"/>
    </location>
</feature>
<dbReference type="PANTHER" id="PTHR34989">
    <property type="entry name" value="PROTEIN HDED"/>
    <property type="match status" value="1"/>
</dbReference>
<feature type="compositionally biased region" description="Polar residues" evidence="1">
    <location>
        <begin position="93"/>
        <end position="108"/>
    </location>
</feature>